<comment type="function">
    <text evidence="7">Involved in peptide bond synthesis. Stimulates efficient translation and peptide-bond synthesis on native or reconstituted 70S ribosomes in vitro. Probably functions indirectly by altering the affinity of the ribosome for aminoacyl-tRNA, thus increasing their reactivity as acceptors for peptidyl transferase.</text>
</comment>
<dbReference type="InterPro" id="IPR013185">
    <property type="entry name" value="Transl_elong_KOW-like"/>
</dbReference>
<accession>A0A2A8CYJ9</accession>
<comment type="subcellular location">
    <subcellularLocation>
        <location evidence="1 7">Cytoplasm</location>
    </subcellularLocation>
</comment>
<evidence type="ECO:0000259" key="11">
    <source>
        <dbReference type="SMART" id="SM01185"/>
    </source>
</evidence>
<dbReference type="Gene3D" id="2.40.50.140">
    <property type="entry name" value="Nucleic acid-binding proteins"/>
    <property type="match status" value="2"/>
</dbReference>
<evidence type="ECO:0000256" key="7">
    <source>
        <dbReference type="HAMAP-Rule" id="MF_00141"/>
    </source>
</evidence>
<keyword evidence="5 7" id="KW-0251">Elongation factor</keyword>
<dbReference type="Gene3D" id="2.30.30.30">
    <property type="match status" value="1"/>
</dbReference>
<dbReference type="InterPro" id="IPR001059">
    <property type="entry name" value="Transl_elong_P/YeiP_cen"/>
</dbReference>
<evidence type="ECO:0000256" key="2">
    <source>
        <dbReference type="ARBA" id="ARBA00004815"/>
    </source>
</evidence>
<name>A0A2A8CYJ9_9BACT</name>
<sequence length="193" mass="21607">MASTSDFRNGLMIIWKDDIWEMIDFQHVKPGKGGAFVRTRLKNVKDGRELDNTFRAGAKVEEVRVEKRPHQYLYEDDYGLHFMNTETYAQFSLPPEQVEGMEYVKEGGSVDILFRADTNEPMRMDIPQKVELEVVDTTPGVKGDTAQGGSKPATLESGATVDVPLFINEGDVVRVSTQTGEYETRVSTAPNAI</sequence>
<dbReference type="PANTHER" id="PTHR30053">
    <property type="entry name" value="ELONGATION FACTOR P"/>
    <property type="match status" value="1"/>
</dbReference>
<dbReference type="NCBIfam" id="NF001810">
    <property type="entry name" value="PRK00529.1"/>
    <property type="match status" value="1"/>
</dbReference>
<dbReference type="InterPro" id="IPR011768">
    <property type="entry name" value="Transl_elongation_fac_P"/>
</dbReference>
<dbReference type="Pfam" id="PF09285">
    <property type="entry name" value="Elong-fact-P_C"/>
    <property type="match status" value="1"/>
</dbReference>
<dbReference type="GO" id="GO:0043043">
    <property type="term" value="P:peptide biosynthetic process"/>
    <property type="evidence" value="ECO:0007669"/>
    <property type="project" value="InterPro"/>
</dbReference>
<dbReference type="FunFam" id="2.40.50.140:FF:000004">
    <property type="entry name" value="Elongation factor P"/>
    <property type="match status" value="1"/>
</dbReference>
<dbReference type="NCBIfam" id="TIGR00038">
    <property type="entry name" value="efp"/>
    <property type="match status" value="1"/>
</dbReference>
<protein>
    <recommendedName>
        <fullName evidence="7 8">Elongation factor P</fullName>
        <shortName evidence="7">EF-P</shortName>
    </recommendedName>
</protein>
<evidence type="ECO:0000256" key="1">
    <source>
        <dbReference type="ARBA" id="ARBA00004496"/>
    </source>
</evidence>
<dbReference type="SUPFAM" id="SSF50104">
    <property type="entry name" value="Translation proteins SH3-like domain"/>
    <property type="match status" value="1"/>
</dbReference>
<dbReference type="SUPFAM" id="SSF50249">
    <property type="entry name" value="Nucleic acid-binding proteins"/>
    <property type="match status" value="2"/>
</dbReference>
<dbReference type="UniPathway" id="UPA00345"/>
<gene>
    <name evidence="7 12" type="primary">efp</name>
    <name evidence="12" type="ORF">CRI94_06525</name>
</gene>
<evidence type="ECO:0000256" key="3">
    <source>
        <dbReference type="ARBA" id="ARBA00009479"/>
    </source>
</evidence>
<dbReference type="Pfam" id="PF01132">
    <property type="entry name" value="EFP"/>
    <property type="match status" value="1"/>
</dbReference>
<dbReference type="EMBL" id="PDEQ01000003">
    <property type="protein sequence ID" value="PEN13726.1"/>
    <property type="molecule type" value="Genomic_DNA"/>
</dbReference>
<evidence type="ECO:0000256" key="6">
    <source>
        <dbReference type="ARBA" id="ARBA00022917"/>
    </source>
</evidence>
<dbReference type="CDD" id="cd05794">
    <property type="entry name" value="S1_EF-P_repeat_2"/>
    <property type="match status" value="1"/>
</dbReference>
<evidence type="ECO:0000313" key="13">
    <source>
        <dbReference type="Proteomes" id="UP000220102"/>
    </source>
</evidence>
<dbReference type="InterPro" id="IPR015365">
    <property type="entry name" value="Elong-fact-P_C"/>
</dbReference>
<evidence type="ECO:0000259" key="10">
    <source>
        <dbReference type="SMART" id="SM00841"/>
    </source>
</evidence>
<dbReference type="Pfam" id="PF08207">
    <property type="entry name" value="EFP_N"/>
    <property type="match status" value="1"/>
</dbReference>
<reference evidence="12 13" key="1">
    <citation type="submission" date="2017-10" db="EMBL/GenBank/DDBJ databases">
        <title>Draft genome of Longibacter Salinarum.</title>
        <authorList>
            <person name="Goh K.M."/>
            <person name="Shamsir M.S."/>
            <person name="Lim S.W."/>
        </authorList>
    </citation>
    <scope>NUCLEOTIDE SEQUENCE [LARGE SCALE GENOMIC DNA]</scope>
    <source>
        <strain evidence="12 13">KCTC 52045</strain>
    </source>
</reference>
<dbReference type="HAMAP" id="MF_00141">
    <property type="entry name" value="EF_P"/>
    <property type="match status" value="1"/>
</dbReference>
<dbReference type="InterPro" id="IPR020599">
    <property type="entry name" value="Transl_elong_fac_P/YeiP"/>
</dbReference>
<evidence type="ECO:0000256" key="8">
    <source>
        <dbReference type="NCBIfam" id="TIGR00038"/>
    </source>
</evidence>
<organism evidence="12 13">
    <name type="scientific">Longibacter salinarum</name>
    <dbReference type="NCBI Taxonomy" id="1850348"/>
    <lineage>
        <taxon>Bacteria</taxon>
        <taxon>Pseudomonadati</taxon>
        <taxon>Rhodothermota</taxon>
        <taxon>Rhodothermia</taxon>
        <taxon>Rhodothermales</taxon>
        <taxon>Salisaetaceae</taxon>
        <taxon>Longibacter</taxon>
    </lineage>
</organism>
<feature type="domain" description="Translation elongation factor P/YeiP central" evidence="11">
    <location>
        <begin position="67"/>
        <end position="122"/>
    </location>
</feature>
<dbReference type="PROSITE" id="PS01275">
    <property type="entry name" value="EFP"/>
    <property type="match status" value="1"/>
</dbReference>
<evidence type="ECO:0000256" key="4">
    <source>
        <dbReference type="ARBA" id="ARBA00022490"/>
    </source>
</evidence>
<dbReference type="GO" id="GO:0003746">
    <property type="term" value="F:translation elongation factor activity"/>
    <property type="evidence" value="ECO:0007669"/>
    <property type="project" value="UniProtKB-UniRule"/>
</dbReference>
<dbReference type="InterPro" id="IPR014722">
    <property type="entry name" value="Rib_uL2_dom2"/>
</dbReference>
<comment type="pathway">
    <text evidence="2 7">Protein biosynthesis; polypeptide chain elongation.</text>
</comment>
<feature type="domain" description="Elongation factor P C-terminal" evidence="10">
    <location>
        <begin position="130"/>
        <end position="185"/>
    </location>
</feature>
<dbReference type="AlphaFoldDB" id="A0A2A8CYJ9"/>
<keyword evidence="13" id="KW-1185">Reference proteome</keyword>
<dbReference type="GO" id="GO:0005829">
    <property type="term" value="C:cytosol"/>
    <property type="evidence" value="ECO:0007669"/>
    <property type="project" value="UniProtKB-ARBA"/>
</dbReference>
<dbReference type="OrthoDB" id="9801844at2"/>
<dbReference type="RefSeq" id="WP_098074889.1">
    <property type="nucleotide sequence ID" value="NZ_PDEQ01000003.1"/>
</dbReference>
<dbReference type="FunFam" id="2.30.30.30:FF:000003">
    <property type="entry name" value="Elongation factor P"/>
    <property type="match status" value="1"/>
</dbReference>
<dbReference type="SMART" id="SM01185">
    <property type="entry name" value="EFP"/>
    <property type="match status" value="1"/>
</dbReference>
<keyword evidence="6 7" id="KW-0648">Protein biosynthesis</keyword>
<comment type="similarity">
    <text evidence="3 7 9">Belongs to the elongation factor P family.</text>
</comment>
<dbReference type="InterPro" id="IPR013852">
    <property type="entry name" value="Transl_elong_P/YeiP_CS"/>
</dbReference>
<evidence type="ECO:0000256" key="5">
    <source>
        <dbReference type="ARBA" id="ARBA00022768"/>
    </source>
</evidence>
<dbReference type="SMART" id="SM00841">
    <property type="entry name" value="Elong-fact-P_C"/>
    <property type="match status" value="1"/>
</dbReference>
<dbReference type="InterPro" id="IPR008991">
    <property type="entry name" value="Translation_prot_SH3-like_sf"/>
</dbReference>
<dbReference type="PANTHER" id="PTHR30053:SF12">
    <property type="entry name" value="ELONGATION FACTOR P (EF-P) FAMILY PROTEIN"/>
    <property type="match status" value="1"/>
</dbReference>
<evidence type="ECO:0000256" key="9">
    <source>
        <dbReference type="RuleBase" id="RU004389"/>
    </source>
</evidence>
<evidence type="ECO:0000313" key="12">
    <source>
        <dbReference type="EMBL" id="PEN13726.1"/>
    </source>
</evidence>
<proteinExistence type="inferred from homology"/>
<comment type="caution">
    <text evidence="12">The sequence shown here is derived from an EMBL/GenBank/DDBJ whole genome shotgun (WGS) entry which is preliminary data.</text>
</comment>
<dbReference type="InterPro" id="IPR012340">
    <property type="entry name" value="NA-bd_OB-fold"/>
</dbReference>
<dbReference type="PIRSF" id="PIRSF005901">
    <property type="entry name" value="EF-P"/>
    <property type="match status" value="1"/>
</dbReference>
<keyword evidence="4 7" id="KW-0963">Cytoplasm</keyword>
<dbReference type="Proteomes" id="UP000220102">
    <property type="component" value="Unassembled WGS sequence"/>
</dbReference>